<evidence type="ECO:0000256" key="5">
    <source>
        <dbReference type="SAM" id="MobiDB-lite"/>
    </source>
</evidence>
<keyword evidence="9" id="KW-1185">Reference proteome</keyword>
<feature type="region of interest" description="Disordered" evidence="5">
    <location>
        <begin position="801"/>
        <end position="825"/>
    </location>
</feature>
<evidence type="ECO:0000256" key="4">
    <source>
        <dbReference type="ARBA" id="ARBA00022840"/>
    </source>
</evidence>
<dbReference type="EMBL" id="LUUB01000039">
    <property type="protein sequence ID" value="OAF12663.1"/>
    <property type="molecule type" value="Genomic_DNA"/>
</dbReference>
<dbReference type="InterPro" id="IPR027417">
    <property type="entry name" value="P-loop_NTPase"/>
</dbReference>
<dbReference type="InterPro" id="IPR014001">
    <property type="entry name" value="Helicase_ATP-bd"/>
</dbReference>
<dbReference type="GO" id="GO:0016787">
    <property type="term" value="F:hydrolase activity"/>
    <property type="evidence" value="ECO:0007669"/>
    <property type="project" value="UniProtKB-KW"/>
</dbReference>
<keyword evidence="2" id="KW-0378">Hydrolase</keyword>
<dbReference type="Gene3D" id="1.20.120.1080">
    <property type="match status" value="1"/>
</dbReference>
<comment type="caution">
    <text evidence="8">The sequence shown here is derived from an EMBL/GenBank/DDBJ whole genome shotgun (WGS) entry which is preliminary data.</text>
</comment>
<dbReference type="SUPFAM" id="SSF52540">
    <property type="entry name" value="P-loop containing nucleoside triphosphate hydrolases"/>
    <property type="match status" value="1"/>
</dbReference>
<dbReference type="PROSITE" id="PS51192">
    <property type="entry name" value="HELICASE_ATP_BIND_1"/>
    <property type="match status" value="1"/>
</dbReference>
<accession>A0A176YXZ8</accession>
<feature type="domain" description="Helicase ATP-binding" evidence="6">
    <location>
        <begin position="19"/>
        <end position="183"/>
    </location>
</feature>
<keyword evidence="1" id="KW-0547">Nucleotide-binding</keyword>
<dbReference type="NCBIfam" id="TIGR01970">
    <property type="entry name" value="DEAH_box_HrpB"/>
    <property type="match status" value="1"/>
</dbReference>
<dbReference type="GO" id="GO:0003676">
    <property type="term" value="F:nucleic acid binding"/>
    <property type="evidence" value="ECO:0007669"/>
    <property type="project" value="InterPro"/>
</dbReference>
<dbReference type="FunFam" id="3.40.50.300:FF:002125">
    <property type="entry name" value="ATP-dependent helicase HrpB"/>
    <property type="match status" value="1"/>
</dbReference>
<keyword evidence="4" id="KW-0067">ATP-binding</keyword>
<feature type="domain" description="Helicase C-terminal" evidence="7">
    <location>
        <begin position="206"/>
        <end position="375"/>
    </location>
</feature>
<gene>
    <name evidence="8" type="ORF">AYJ54_46285</name>
</gene>
<dbReference type="InterPro" id="IPR013689">
    <property type="entry name" value="RNA_helicase_ATP-dep_HrpB_C"/>
</dbReference>
<name>A0A176YXZ8_9BRAD</name>
<dbReference type="SMART" id="SM00487">
    <property type="entry name" value="DEXDc"/>
    <property type="match status" value="1"/>
</dbReference>
<evidence type="ECO:0000256" key="3">
    <source>
        <dbReference type="ARBA" id="ARBA00022806"/>
    </source>
</evidence>
<dbReference type="STRING" id="1505087.AYJ54_46285"/>
<dbReference type="GO" id="GO:0004386">
    <property type="term" value="F:helicase activity"/>
    <property type="evidence" value="ECO:0007669"/>
    <property type="project" value="UniProtKB-KW"/>
</dbReference>
<dbReference type="CDD" id="cd18791">
    <property type="entry name" value="SF2_C_RHA"/>
    <property type="match status" value="1"/>
</dbReference>
<dbReference type="InterPro" id="IPR011545">
    <property type="entry name" value="DEAD/DEAH_box_helicase_dom"/>
</dbReference>
<keyword evidence="3 8" id="KW-0347">Helicase</keyword>
<dbReference type="PANTHER" id="PTHR43519:SF1">
    <property type="entry name" value="ATP-DEPENDENT RNA HELICASE HRPB"/>
    <property type="match status" value="1"/>
</dbReference>
<dbReference type="InterPro" id="IPR001650">
    <property type="entry name" value="Helicase_C-like"/>
</dbReference>
<dbReference type="InterPro" id="IPR007502">
    <property type="entry name" value="Helicase-assoc_dom"/>
</dbReference>
<dbReference type="Proteomes" id="UP000076959">
    <property type="component" value="Unassembled WGS sequence"/>
</dbReference>
<dbReference type="Gene3D" id="3.40.50.300">
    <property type="entry name" value="P-loop containing nucleotide triphosphate hydrolases"/>
    <property type="match status" value="2"/>
</dbReference>
<dbReference type="CDD" id="cd17990">
    <property type="entry name" value="DEXHc_HrpB"/>
    <property type="match status" value="1"/>
</dbReference>
<evidence type="ECO:0000256" key="1">
    <source>
        <dbReference type="ARBA" id="ARBA00022741"/>
    </source>
</evidence>
<dbReference type="Pfam" id="PF08482">
    <property type="entry name" value="HrpB_C"/>
    <property type="match status" value="1"/>
</dbReference>
<dbReference type="Pfam" id="PF00270">
    <property type="entry name" value="DEAD"/>
    <property type="match status" value="1"/>
</dbReference>
<dbReference type="InterPro" id="IPR049614">
    <property type="entry name" value="HrpB_DEXH"/>
</dbReference>
<dbReference type="GO" id="GO:0005524">
    <property type="term" value="F:ATP binding"/>
    <property type="evidence" value="ECO:0007669"/>
    <property type="project" value="UniProtKB-KW"/>
</dbReference>
<dbReference type="PIRSF" id="PIRSF005496">
    <property type="entry name" value="ATP_hel_hrpB"/>
    <property type="match status" value="1"/>
</dbReference>
<evidence type="ECO:0000313" key="9">
    <source>
        <dbReference type="Proteomes" id="UP000076959"/>
    </source>
</evidence>
<dbReference type="PROSITE" id="PS51194">
    <property type="entry name" value="HELICASE_CTER"/>
    <property type="match status" value="1"/>
</dbReference>
<dbReference type="InterPro" id="IPR010225">
    <property type="entry name" value="HrpB"/>
</dbReference>
<dbReference type="RefSeq" id="WP_063698791.1">
    <property type="nucleotide sequence ID" value="NZ_LUUB01000039.1"/>
</dbReference>
<evidence type="ECO:0000313" key="8">
    <source>
        <dbReference type="EMBL" id="OAF12663.1"/>
    </source>
</evidence>
<sequence>MPRSFDTPLPIDAVLDDLSRTLDQYNAAVLVAPPGAGKTTRVPLALLDAPWARDKKIIVLEPRRIAARASADRMAKSLGQRAGETVGYRVRFGSKVSRATRIEVVTEGIFTRQILDDPELSGVAAILFDEFHERSLDADLGLALARDAQLGLREDLRILVMSATLDGARVAKLLGEAPVVESEGRAYPVETRYLGRKADAPMERQMADAIASALRADSGSVLAFLPGAAEIRRTENLLSERVQDAGTEIVPLFGALDAAVQDRAIAPAPKGTRKVVLATSIAETSLTIEGVRIVVDSGLARVPRYEPDIGLTRLETVRASRAAVDQRRGRAGRTEPGVCYRLWDEPQTASLAPYTQPEILSADLSSLVLDLAQWGVADPAALSFLDPPPQPAWKEAKSLLSELNALDGDGRITAEGKSLRALALPPRLARMIVDSHRVGAGEAAAEIAVILTERGLGGDSVDLEHRLDQFRRDRSPRATSARDLARRWASQVASSEKAAQEQGDLSTGLMLAYAFPDRVARNRGNGSFVLANGRGAAVEQTSSLARAPYIAVGEMTGTAASGRILLAAPITQDDIERHFAEHIELTDEISFDRNAMALRARRKRALHAITLSEAPLALSPSEATARILADGLIAAGLDRLPWSKQAKQWRDRVMFLRKAEGESWPDVSDDGLIARRDDWLVPALYDKTALKDVSAGDLSDALMALLPWELRARLEREAPTHFEAPTGTMLAIDYEAEQGPTIAVRLQELFGLNNHPSIAAGKVPLVLELLSPAQRPVQVTRDLPGFWRGSYSAVRSDLRGRYPRHPWPDDPASALPTRRAKPRGT</sequence>
<proteinExistence type="predicted"/>
<dbReference type="AlphaFoldDB" id="A0A176YXZ8"/>
<evidence type="ECO:0000259" key="6">
    <source>
        <dbReference type="PROSITE" id="PS51192"/>
    </source>
</evidence>
<evidence type="ECO:0000256" key="2">
    <source>
        <dbReference type="ARBA" id="ARBA00022801"/>
    </source>
</evidence>
<protein>
    <submittedName>
        <fullName evidence="8">ATP-dependent helicase HrpB</fullName>
    </submittedName>
</protein>
<evidence type="ECO:0000259" key="7">
    <source>
        <dbReference type="PROSITE" id="PS51194"/>
    </source>
</evidence>
<dbReference type="SMART" id="SM00490">
    <property type="entry name" value="HELICc"/>
    <property type="match status" value="1"/>
</dbReference>
<dbReference type="PANTHER" id="PTHR43519">
    <property type="entry name" value="ATP-DEPENDENT RNA HELICASE HRPB"/>
    <property type="match status" value="1"/>
</dbReference>
<dbReference type="Pfam" id="PF00271">
    <property type="entry name" value="Helicase_C"/>
    <property type="match status" value="1"/>
</dbReference>
<reference evidence="8 9" key="1">
    <citation type="submission" date="2016-03" db="EMBL/GenBank/DDBJ databases">
        <title>Draft Genome Sequence of the Strain BR 10245 (Bradyrhizobium sp.) isolated from nodules of Centrolobium paraense.</title>
        <authorList>
            <person name="Simoes-Araujo J.L.Sr."/>
            <person name="Barauna A.C."/>
            <person name="Silva K."/>
            <person name="Zilli J.E."/>
        </authorList>
    </citation>
    <scope>NUCLEOTIDE SEQUENCE [LARGE SCALE GENOMIC DNA]</scope>
    <source>
        <strain evidence="8 9">BR 10245</strain>
    </source>
</reference>
<organism evidence="8 9">
    <name type="scientific">Bradyrhizobium centrolobii</name>
    <dbReference type="NCBI Taxonomy" id="1505087"/>
    <lineage>
        <taxon>Bacteria</taxon>
        <taxon>Pseudomonadati</taxon>
        <taxon>Pseudomonadota</taxon>
        <taxon>Alphaproteobacteria</taxon>
        <taxon>Hyphomicrobiales</taxon>
        <taxon>Nitrobacteraceae</taxon>
        <taxon>Bradyrhizobium</taxon>
    </lineage>
</organism>
<dbReference type="SMART" id="SM00847">
    <property type="entry name" value="HA2"/>
    <property type="match status" value="1"/>
</dbReference>